<dbReference type="InterPro" id="IPR002049">
    <property type="entry name" value="LE_dom"/>
</dbReference>
<evidence type="ECO:0000256" key="7">
    <source>
        <dbReference type="ARBA" id="ARBA00022737"/>
    </source>
</evidence>
<dbReference type="InterPro" id="IPR003961">
    <property type="entry name" value="FN3_dom"/>
</dbReference>
<feature type="domain" description="Fibrinogen C-terminal" evidence="12">
    <location>
        <begin position="1155"/>
        <end position="1371"/>
    </location>
</feature>
<dbReference type="InterPro" id="IPR036116">
    <property type="entry name" value="FN3_sf"/>
</dbReference>
<dbReference type="Pfam" id="PF00147">
    <property type="entry name" value="Fibrinogen_C"/>
    <property type="match status" value="1"/>
</dbReference>
<dbReference type="PANTHER" id="PTHR46708:SF12">
    <property type="entry name" value="TENASCIN N"/>
    <property type="match status" value="1"/>
</dbReference>
<dbReference type="GeneTree" id="ENSGT00940000166882"/>
<protein>
    <submittedName>
        <fullName evidence="13">Tenascin N</fullName>
    </submittedName>
</protein>
<dbReference type="SUPFAM" id="SSF49265">
    <property type="entry name" value="Fibronectin type III"/>
    <property type="match status" value="5"/>
</dbReference>
<evidence type="ECO:0000256" key="6">
    <source>
        <dbReference type="ARBA" id="ARBA00022729"/>
    </source>
</evidence>
<evidence type="ECO:0000313" key="13">
    <source>
        <dbReference type="Ensembl" id="ENSOKIP00005068545.1"/>
    </source>
</evidence>
<reference evidence="13" key="2">
    <citation type="submission" date="2025-09" db="UniProtKB">
        <authorList>
            <consortium name="Ensembl"/>
        </authorList>
    </citation>
    <scope>IDENTIFICATION</scope>
</reference>
<evidence type="ECO:0000256" key="1">
    <source>
        <dbReference type="ARBA" id="ARBA00004498"/>
    </source>
</evidence>
<evidence type="ECO:0000313" key="14">
    <source>
        <dbReference type="Proteomes" id="UP000694557"/>
    </source>
</evidence>
<feature type="domain" description="Fibronectin type-III" evidence="11">
    <location>
        <begin position="1069"/>
        <end position="1157"/>
    </location>
</feature>
<dbReference type="InterPro" id="IPR036056">
    <property type="entry name" value="Fibrinogen-like_C"/>
</dbReference>
<feature type="domain" description="Fibronectin type-III" evidence="11">
    <location>
        <begin position="803"/>
        <end position="891"/>
    </location>
</feature>
<dbReference type="PROSITE" id="PS50853">
    <property type="entry name" value="FN3"/>
    <property type="match status" value="9"/>
</dbReference>
<dbReference type="Gene3D" id="3.90.215.10">
    <property type="entry name" value="Gamma Fibrinogen, chain A, domain 1"/>
    <property type="match status" value="1"/>
</dbReference>
<keyword evidence="7" id="KW-0677">Repeat</keyword>
<keyword evidence="3" id="KW-0964">Secreted</keyword>
<feature type="domain" description="Fibronectin type-III" evidence="11">
    <location>
        <begin position="540"/>
        <end position="626"/>
    </location>
</feature>
<dbReference type="InterPro" id="IPR002181">
    <property type="entry name" value="Fibrinogen_a/b/g_C_dom"/>
</dbReference>
<keyword evidence="14" id="KW-1185">Reference proteome</keyword>
<feature type="domain" description="Fibronectin type-III" evidence="11">
    <location>
        <begin position="261"/>
        <end position="352"/>
    </location>
</feature>
<feature type="signal peptide" evidence="10">
    <location>
        <begin position="1"/>
        <end position="23"/>
    </location>
</feature>
<feature type="domain" description="Fibronectin type-III" evidence="11">
    <location>
        <begin position="979"/>
        <end position="1068"/>
    </location>
</feature>
<reference evidence="13" key="1">
    <citation type="submission" date="2025-08" db="UniProtKB">
        <authorList>
            <consortium name="Ensembl"/>
        </authorList>
    </citation>
    <scope>IDENTIFICATION</scope>
</reference>
<dbReference type="Pfam" id="PF00041">
    <property type="entry name" value="fn3"/>
    <property type="match status" value="9"/>
</dbReference>
<feature type="chain" id="PRO_5034886828" evidence="10">
    <location>
        <begin position="24"/>
        <end position="1390"/>
    </location>
</feature>
<dbReference type="Proteomes" id="UP000694557">
    <property type="component" value="Unassembled WGS sequence"/>
</dbReference>
<feature type="domain" description="Fibronectin type-III" evidence="11">
    <location>
        <begin position="627"/>
        <end position="715"/>
    </location>
</feature>
<dbReference type="FunFam" id="3.90.215.10:FF:000001">
    <property type="entry name" value="Tenascin isoform 1"/>
    <property type="match status" value="1"/>
</dbReference>
<dbReference type="CDD" id="cd00087">
    <property type="entry name" value="FReD"/>
    <property type="match status" value="1"/>
</dbReference>
<proteinExistence type="inferred from homology"/>
<evidence type="ECO:0000256" key="2">
    <source>
        <dbReference type="ARBA" id="ARBA00008673"/>
    </source>
</evidence>
<dbReference type="SMART" id="SM00186">
    <property type="entry name" value="FBG"/>
    <property type="match status" value="1"/>
</dbReference>
<keyword evidence="4" id="KW-0272">Extracellular matrix</keyword>
<keyword evidence="6 10" id="KW-0732">Signal</keyword>
<dbReference type="Pfam" id="PF25024">
    <property type="entry name" value="EGF_TEN"/>
    <property type="match status" value="1"/>
</dbReference>
<dbReference type="SMART" id="SM00181">
    <property type="entry name" value="EGF"/>
    <property type="match status" value="4"/>
</dbReference>
<dbReference type="SUPFAM" id="SSF56496">
    <property type="entry name" value="Fibrinogen C-terminal domain-like"/>
    <property type="match status" value="1"/>
</dbReference>
<comment type="similarity">
    <text evidence="2">Belongs to the tenascin family.</text>
</comment>
<sequence>MTTRLHWLPRALCLIGILCTVTTTYVTEDSPAPAEKGVTFSHIYKIDLTKSPGCKLALQTMPHQQDQGLGLQELEGGPTLEGDKDIVFRHQINLKTSKCDCDESERFKSLLYRVNGLEEEVEQLKSQCSQGFCGGVDTSCSGHGTYQHGTCSCQCNPGWEGPDCSISTCPDECNDHGRCVDGKCVCLAGYMGSDCSQLMCPGDCNDKGYCVDGKCVCFSHFTGEDCSEQKCSPDCVHGTCVNGMCICDEGFFGDDCSAVFGPNGLRLVRVTDVSLLVEWQAVRAAEYYVLAWHPEGNEAELERVTVPNTETSYLITGLRPGVTYIVQVYAVIKEIQSEGDRIEATTVVSGIDGIRVLGQTEDSIQVDWQNPAAPLDHFRLTHANPDGQEEEQIVPMSAEARTTHTIVGTSFKQGEHCLEYFKIEYVHVENNYALHSISPASILIISTDLDAPTNLLTKEVTEDTATVEWQKVQAEIDGYVISYSSAEGSSGEIPVGADSSSYRLTGLRPGVIYTVYIWAVKGSRVSRKSSTEAETDLDAPANLLTREVTEDTTTVTWEKVQAEIDSYVISYSSAEGSSGEIPVGADSSSYRLTGLRPGVIYTVYIWAVKGSRVSRKSSTVAETDLDAPTNLLTREVTEDAADVSWDRPLGDIDGYVISYSSAEGSSGEIPVGADSSSYRLTGLRPGVVYTVYIWAVKGSRVSRKSSTVAETDLDAPTNLLTREVTEDTADVSWDRPLADIDGYVISYSSAEGSSGEIPVGADSSSYRLTGLRPGVIYTVYIWAVKGSRVSRKSSTVAETDLDAPTNLLTREVTEDTADVSWDRPLGDIDGYMISYSSAEGSSGEIPVGADSSSYRLTGLRPGVIYTVYIWAVKGSRVSRKSSAVAETDLDAPTNLLTREVTEDTADVSWDRPLGDIDGYMISYSSAEGSSGEIPVGADSSSYRLTGLRPGVIYTVYIWAVKGSRVSRKSSTVAETDLDAPTNLLTREVTEDTADVSWDRPLGDIDGYMISYSSAEGSSGEIPVGADSSSYRLTGLRPGVIYTVYIWAVKGSRVSRKSSTPAETEIDSPKNLKASDVKLDAATLTWTAPLARIDGYILTFRAEDGTLKTLEKKLREGESRFAMSGLEMGNNYIVTLLAYRGAKRSRVIETKFKTVGLLHPFPMDCTQIKTNGNMASGIYTIYINSDRTKPMDVYCDMDTDGGGWVVLQRRNNGQMDFMKRWRQYMAGFGNMTDEFWLGLDNIYELTNTPTQYELRVDLGVGSEKAYAVYDNFKIAPAKQKFKLTIGKYRGTAGDAMNYHQGRPFSTVDNDNDIALGNCALTHRGAWWYKNCHLANLNGKFGDNRHSMGVNWEPWKGHLMSLDFTEMKIRPVGPARKRRSLNKKNSIQRVLL</sequence>
<dbReference type="Ensembl" id="ENSOKIT00005072904.1">
    <property type="protein sequence ID" value="ENSOKIP00005068545.1"/>
    <property type="gene ID" value="ENSOKIG00005028850.1"/>
</dbReference>
<evidence type="ECO:0000256" key="5">
    <source>
        <dbReference type="ARBA" id="ARBA00022536"/>
    </source>
</evidence>
<dbReference type="FunFam" id="2.10.25.10:FF:000001">
    <property type="entry name" value="Tenascin C"/>
    <property type="match status" value="2"/>
</dbReference>
<dbReference type="PROSITE" id="PS01186">
    <property type="entry name" value="EGF_2"/>
    <property type="match status" value="1"/>
</dbReference>
<dbReference type="InterPro" id="IPR014716">
    <property type="entry name" value="Fibrinogen_a/b/g_C_1"/>
</dbReference>
<dbReference type="FunFam" id="2.60.40.10:FF:000099">
    <property type="entry name" value="Fibronectin 1"/>
    <property type="match status" value="7"/>
</dbReference>
<name>A0A8C7I8G8_ONCKI</name>
<dbReference type="NCBIfam" id="NF040941">
    <property type="entry name" value="GGGWT_bact"/>
    <property type="match status" value="1"/>
</dbReference>
<dbReference type="InterPro" id="IPR020837">
    <property type="entry name" value="Fibrinogen_CS"/>
</dbReference>
<dbReference type="InterPro" id="IPR000742">
    <property type="entry name" value="EGF"/>
</dbReference>
<dbReference type="PANTHER" id="PTHR46708">
    <property type="entry name" value="TENASCIN"/>
    <property type="match status" value="1"/>
</dbReference>
<keyword evidence="9" id="KW-0325">Glycoprotein</keyword>
<accession>A0A8C7I8G8</accession>
<evidence type="ECO:0000259" key="11">
    <source>
        <dbReference type="PROSITE" id="PS50853"/>
    </source>
</evidence>
<dbReference type="CDD" id="cd00063">
    <property type="entry name" value="FN3"/>
    <property type="match status" value="9"/>
</dbReference>
<comment type="subcellular location">
    <subcellularLocation>
        <location evidence="1">Secreted</location>
        <location evidence="1">Extracellular space</location>
        <location evidence="1">Extracellular matrix</location>
    </subcellularLocation>
</comment>
<feature type="domain" description="Fibronectin type-III" evidence="11">
    <location>
        <begin position="716"/>
        <end position="802"/>
    </location>
</feature>
<dbReference type="CDD" id="cd00055">
    <property type="entry name" value="EGF_Lam"/>
    <property type="match status" value="1"/>
</dbReference>
<dbReference type="InterPro" id="IPR013783">
    <property type="entry name" value="Ig-like_fold"/>
</dbReference>
<dbReference type="Gene3D" id="2.60.40.10">
    <property type="entry name" value="Immunoglobulins"/>
    <property type="match status" value="9"/>
</dbReference>
<dbReference type="PROSITE" id="PS51406">
    <property type="entry name" value="FIBRINOGEN_C_2"/>
    <property type="match status" value="1"/>
</dbReference>
<dbReference type="PROSITE" id="PS00514">
    <property type="entry name" value="FIBRINOGEN_C_1"/>
    <property type="match status" value="1"/>
</dbReference>
<keyword evidence="5" id="KW-0245">EGF-like domain</keyword>
<evidence type="ECO:0000256" key="8">
    <source>
        <dbReference type="ARBA" id="ARBA00023157"/>
    </source>
</evidence>
<keyword evidence="8" id="KW-1015">Disulfide bond</keyword>
<organism evidence="13 14">
    <name type="scientific">Oncorhynchus kisutch</name>
    <name type="common">Coho salmon</name>
    <name type="synonym">Salmo kisutch</name>
    <dbReference type="NCBI Taxonomy" id="8019"/>
    <lineage>
        <taxon>Eukaryota</taxon>
        <taxon>Metazoa</taxon>
        <taxon>Chordata</taxon>
        <taxon>Craniata</taxon>
        <taxon>Vertebrata</taxon>
        <taxon>Euteleostomi</taxon>
        <taxon>Actinopterygii</taxon>
        <taxon>Neopterygii</taxon>
        <taxon>Teleostei</taxon>
        <taxon>Protacanthopterygii</taxon>
        <taxon>Salmoniformes</taxon>
        <taxon>Salmonidae</taxon>
        <taxon>Salmoninae</taxon>
        <taxon>Oncorhynchus</taxon>
    </lineage>
</organism>
<dbReference type="PROSITE" id="PS00022">
    <property type="entry name" value="EGF_1"/>
    <property type="match status" value="1"/>
</dbReference>
<gene>
    <name evidence="13" type="primary">tnn</name>
</gene>
<dbReference type="Gene3D" id="2.10.25.10">
    <property type="entry name" value="Laminin"/>
    <property type="match status" value="3"/>
</dbReference>
<dbReference type="InterPro" id="IPR050991">
    <property type="entry name" value="ECM_Regulatory_Proteins"/>
</dbReference>
<evidence type="ECO:0000256" key="3">
    <source>
        <dbReference type="ARBA" id="ARBA00022525"/>
    </source>
</evidence>
<evidence type="ECO:0000256" key="9">
    <source>
        <dbReference type="ARBA" id="ARBA00023180"/>
    </source>
</evidence>
<evidence type="ECO:0000259" key="12">
    <source>
        <dbReference type="PROSITE" id="PS51406"/>
    </source>
</evidence>
<dbReference type="SMART" id="SM00060">
    <property type="entry name" value="FN3"/>
    <property type="match status" value="9"/>
</dbReference>
<evidence type="ECO:0000256" key="10">
    <source>
        <dbReference type="SAM" id="SignalP"/>
    </source>
</evidence>
<feature type="domain" description="Fibronectin type-III" evidence="11">
    <location>
        <begin position="451"/>
        <end position="539"/>
    </location>
</feature>
<evidence type="ECO:0000256" key="4">
    <source>
        <dbReference type="ARBA" id="ARBA00022530"/>
    </source>
</evidence>
<feature type="domain" description="Fibronectin type-III" evidence="11">
    <location>
        <begin position="892"/>
        <end position="978"/>
    </location>
</feature>